<proteinExistence type="predicted"/>
<dbReference type="RefSeq" id="WP_121377614.1">
    <property type="nucleotide sequence ID" value="NZ_RBLC01000007.1"/>
</dbReference>
<name>A0A495LZY6_9FLAO</name>
<organism evidence="2 3">
    <name type="scientific">Flavobacterium endophyticum</name>
    <dbReference type="NCBI Taxonomy" id="1540163"/>
    <lineage>
        <taxon>Bacteria</taxon>
        <taxon>Pseudomonadati</taxon>
        <taxon>Bacteroidota</taxon>
        <taxon>Flavobacteriia</taxon>
        <taxon>Flavobacteriales</taxon>
        <taxon>Flavobacteriaceae</taxon>
        <taxon>Flavobacterium</taxon>
    </lineage>
</organism>
<keyword evidence="1" id="KW-0732">Signal</keyword>
<reference evidence="2 3" key="1">
    <citation type="submission" date="2018-10" db="EMBL/GenBank/DDBJ databases">
        <title>Genomic Encyclopedia of Archaeal and Bacterial Type Strains, Phase II (KMG-II): from individual species to whole genera.</title>
        <authorList>
            <person name="Goeker M."/>
        </authorList>
    </citation>
    <scope>NUCLEOTIDE SEQUENCE [LARGE SCALE GENOMIC DNA]</scope>
    <source>
        <strain evidence="2 3">DSM 29537</strain>
    </source>
</reference>
<sequence length="131" mass="14993">MKKLAVLFVYVCLLLLSGSQYVYASIQQFSTSTHSSHSLEKRHRVKFTNQDTSNSLIEDALDLDEEHLGGGDIDDGISSKFFITNYSLLDKWYLTLSGRSLLNHYHNNFKTFAPFCGQSNPIYITHRVLRI</sequence>
<evidence type="ECO:0000256" key="1">
    <source>
        <dbReference type="SAM" id="SignalP"/>
    </source>
</evidence>
<dbReference type="EMBL" id="RBLC01000007">
    <property type="protein sequence ID" value="RKS17903.1"/>
    <property type="molecule type" value="Genomic_DNA"/>
</dbReference>
<dbReference type="Proteomes" id="UP000277579">
    <property type="component" value="Unassembled WGS sequence"/>
</dbReference>
<comment type="caution">
    <text evidence="2">The sequence shown here is derived from an EMBL/GenBank/DDBJ whole genome shotgun (WGS) entry which is preliminary data.</text>
</comment>
<feature type="chain" id="PRO_5019779261" evidence="1">
    <location>
        <begin position="25"/>
        <end position="131"/>
    </location>
</feature>
<protein>
    <submittedName>
        <fullName evidence="2">Uncharacterized protein</fullName>
    </submittedName>
</protein>
<evidence type="ECO:0000313" key="3">
    <source>
        <dbReference type="Proteomes" id="UP000277579"/>
    </source>
</evidence>
<accession>A0A495LZY6</accession>
<evidence type="ECO:0000313" key="2">
    <source>
        <dbReference type="EMBL" id="RKS17903.1"/>
    </source>
</evidence>
<feature type="signal peptide" evidence="1">
    <location>
        <begin position="1"/>
        <end position="24"/>
    </location>
</feature>
<dbReference type="AlphaFoldDB" id="A0A495LZY6"/>
<gene>
    <name evidence="2" type="ORF">CLV94_3345</name>
</gene>
<keyword evidence="3" id="KW-1185">Reference proteome</keyword>
<dbReference type="OrthoDB" id="1367991at2"/>